<accession>A0ABR9K7K2</accession>
<evidence type="ECO:0000256" key="2">
    <source>
        <dbReference type="SAM" id="Phobius"/>
    </source>
</evidence>
<dbReference type="EMBL" id="JADBEF010000001">
    <property type="protein sequence ID" value="MBE1557875.1"/>
    <property type="molecule type" value="Genomic_DNA"/>
</dbReference>
<dbReference type="RefSeq" id="WP_192773395.1">
    <property type="nucleotide sequence ID" value="NZ_BAAASY010000026.1"/>
</dbReference>
<keyword evidence="2" id="KW-0472">Membrane</keyword>
<proteinExistence type="predicted"/>
<evidence type="ECO:0008006" key="5">
    <source>
        <dbReference type="Google" id="ProtNLM"/>
    </source>
</evidence>
<gene>
    <name evidence="3" type="ORF">H4W81_000654</name>
</gene>
<sequence length="119" mass="12580">MRSEGDPNPTVRIRRPQPGQVSQPLPVQPPPPTAPPPPMAPPPPPRQHGQPAQQGPPAAPEELGAGTVRLPYTPDDLPPVVYAPPPKARWRWVVVSVVLAALLLAALIFGVIGLNKGAF</sequence>
<evidence type="ECO:0000313" key="4">
    <source>
        <dbReference type="Proteomes" id="UP000661607"/>
    </source>
</evidence>
<evidence type="ECO:0000313" key="3">
    <source>
        <dbReference type="EMBL" id="MBE1557875.1"/>
    </source>
</evidence>
<dbReference type="Proteomes" id="UP000661607">
    <property type="component" value="Unassembled WGS sequence"/>
</dbReference>
<comment type="caution">
    <text evidence="3">The sequence shown here is derived from an EMBL/GenBank/DDBJ whole genome shotgun (WGS) entry which is preliminary data.</text>
</comment>
<keyword evidence="4" id="KW-1185">Reference proteome</keyword>
<keyword evidence="2" id="KW-1133">Transmembrane helix</keyword>
<organism evidence="3 4">
    <name type="scientific">Nonomuraea africana</name>
    <dbReference type="NCBI Taxonomy" id="46171"/>
    <lineage>
        <taxon>Bacteria</taxon>
        <taxon>Bacillati</taxon>
        <taxon>Actinomycetota</taxon>
        <taxon>Actinomycetes</taxon>
        <taxon>Streptosporangiales</taxon>
        <taxon>Streptosporangiaceae</taxon>
        <taxon>Nonomuraea</taxon>
    </lineage>
</organism>
<feature type="transmembrane region" description="Helical" evidence="2">
    <location>
        <begin position="92"/>
        <end position="114"/>
    </location>
</feature>
<feature type="compositionally biased region" description="Low complexity" evidence="1">
    <location>
        <begin position="16"/>
        <end position="25"/>
    </location>
</feature>
<name>A0ABR9K7K2_9ACTN</name>
<protein>
    <recommendedName>
        <fullName evidence="5">Serine/threonine protein kinase</fullName>
    </recommendedName>
</protein>
<keyword evidence="2" id="KW-0812">Transmembrane</keyword>
<feature type="region of interest" description="Disordered" evidence="1">
    <location>
        <begin position="1"/>
        <end position="75"/>
    </location>
</feature>
<reference evidence="3 4" key="1">
    <citation type="submission" date="2020-10" db="EMBL/GenBank/DDBJ databases">
        <title>Sequencing the genomes of 1000 actinobacteria strains.</title>
        <authorList>
            <person name="Klenk H.-P."/>
        </authorList>
    </citation>
    <scope>NUCLEOTIDE SEQUENCE [LARGE SCALE GENOMIC DNA]</scope>
    <source>
        <strain evidence="3 4">DSM 43748</strain>
    </source>
</reference>
<feature type="compositionally biased region" description="Pro residues" evidence="1">
    <location>
        <begin position="26"/>
        <end position="46"/>
    </location>
</feature>
<evidence type="ECO:0000256" key="1">
    <source>
        <dbReference type="SAM" id="MobiDB-lite"/>
    </source>
</evidence>
<feature type="compositionally biased region" description="Low complexity" evidence="1">
    <location>
        <begin position="47"/>
        <end position="56"/>
    </location>
</feature>